<dbReference type="GO" id="GO:0032483">
    <property type="term" value="P:regulation of Rab protein signal transduction"/>
    <property type="evidence" value="ECO:0007669"/>
    <property type="project" value="TreeGrafter"/>
</dbReference>
<gene>
    <name evidence="3" type="ORF">PHYSODRAFT_327851</name>
</gene>
<dbReference type="RefSeq" id="XP_009522375.1">
    <property type="nucleotide sequence ID" value="XM_009524080.1"/>
</dbReference>
<accession>G4Z803</accession>
<feature type="compositionally biased region" description="Polar residues" evidence="1">
    <location>
        <begin position="205"/>
        <end position="228"/>
    </location>
</feature>
<dbReference type="PROSITE" id="PS50211">
    <property type="entry name" value="DENN"/>
    <property type="match status" value="1"/>
</dbReference>
<feature type="region of interest" description="Disordered" evidence="1">
    <location>
        <begin position="205"/>
        <end position="254"/>
    </location>
</feature>
<feature type="compositionally biased region" description="Polar residues" evidence="1">
    <location>
        <begin position="19"/>
        <end position="30"/>
    </location>
</feature>
<dbReference type="InParanoid" id="G4Z803"/>
<proteinExistence type="predicted"/>
<dbReference type="InterPro" id="IPR037516">
    <property type="entry name" value="Tripartite_DENN"/>
</dbReference>
<organism evidence="3 4">
    <name type="scientific">Phytophthora sojae (strain P6497)</name>
    <name type="common">Soybean stem and root rot agent</name>
    <name type="synonym">Phytophthora megasperma f. sp. glycines</name>
    <dbReference type="NCBI Taxonomy" id="1094619"/>
    <lineage>
        <taxon>Eukaryota</taxon>
        <taxon>Sar</taxon>
        <taxon>Stramenopiles</taxon>
        <taxon>Oomycota</taxon>
        <taxon>Peronosporomycetes</taxon>
        <taxon>Peronosporales</taxon>
        <taxon>Peronosporaceae</taxon>
        <taxon>Phytophthora</taxon>
    </lineage>
</organism>
<dbReference type="KEGG" id="psoj:PHYSODRAFT_327851"/>
<dbReference type="InterPro" id="IPR001194">
    <property type="entry name" value="cDENN_dom"/>
</dbReference>
<evidence type="ECO:0000313" key="3">
    <source>
        <dbReference type="EMBL" id="EGZ19658.1"/>
    </source>
</evidence>
<dbReference type="OMA" id="SAMLHTQ"/>
<feature type="compositionally biased region" description="Low complexity" evidence="1">
    <location>
        <begin position="131"/>
        <end position="142"/>
    </location>
</feature>
<feature type="region of interest" description="Disordered" evidence="1">
    <location>
        <begin position="121"/>
        <end position="154"/>
    </location>
</feature>
<protein>
    <recommendedName>
        <fullName evidence="2">UDENN domain-containing protein</fullName>
    </recommendedName>
</protein>
<evidence type="ECO:0000259" key="2">
    <source>
        <dbReference type="PROSITE" id="PS50211"/>
    </source>
</evidence>
<dbReference type="Pfam" id="PF02141">
    <property type="entry name" value="DENN"/>
    <property type="match status" value="1"/>
</dbReference>
<dbReference type="InterPro" id="IPR051696">
    <property type="entry name" value="DENN_Domain_GEFs"/>
</dbReference>
<feature type="compositionally biased region" description="Low complexity" evidence="1">
    <location>
        <begin position="241"/>
        <end position="254"/>
    </location>
</feature>
<dbReference type="Proteomes" id="UP000002640">
    <property type="component" value="Unassembled WGS sequence"/>
</dbReference>
<dbReference type="PANTHER" id="PTHR12296">
    <property type="entry name" value="DENN DOMAIN-CONTAINING PROTEIN 4"/>
    <property type="match status" value="1"/>
</dbReference>
<dbReference type="InterPro" id="IPR043153">
    <property type="entry name" value="DENN_C"/>
</dbReference>
<feature type="region of interest" description="Disordered" evidence="1">
    <location>
        <begin position="1"/>
        <end position="33"/>
    </location>
</feature>
<dbReference type="AlphaFoldDB" id="G4Z803"/>
<dbReference type="PANTHER" id="PTHR12296:SF21">
    <property type="entry name" value="DENN DOMAIN-CONTAINING PROTEIN 3"/>
    <property type="match status" value="1"/>
</dbReference>
<dbReference type="SMART" id="SM00799">
    <property type="entry name" value="DENN"/>
    <property type="match status" value="1"/>
</dbReference>
<reference evidence="3 4" key="1">
    <citation type="journal article" date="2006" name="Science">
        <title>Phytophthora genome sequences uncover evolutionary origins and mechanisms of pathogenesis.</title>
        <authorList>
            <person name="Tyler B.M."/>
            <person name="Tripathy S."/>
            <person name="Zhang X."/>
            <person name="Dehal P."/>
            <person name="Jiang R.H."/>
            <person name="Aerts A."/>
            <person name="Arredondo F.D."/>
            <person name="Baxter L."/>
            <person name="Bensasson D."/>
            <person name="Beynon J.L."/>
            <person name="Chapman J."/>
            <person name="Damasceno C.M."/>
            <person name="Dorrance A.E."/>
            <person name="Dou D."/>
            <person name="Dickerman A.W."/>
            <person name="Dubchak I.L."/>
            <person name="Garbelotto M."/>
            <person name="Gijzen M."/>
            <person name="Gordon S.G."/>
            <person name="Govers F."/>
            <person name="Grunwald N.J."/>
            <person name="Huang W."/>
            <person name="Ivors K.L."/>
            <person name="Jones R.W."/>
            <person name="Kamoun S."/>
            <person name="Krampis K."/>
            <person name="Lamour K.H."/>
            <person name="Lee M.K."/>
            <person name="McDonald W.H."/>
            <person name="Medina M."/>
            <person name="Meijer H.J."/>
            <person name="Nordberg E.K."/>
            <person name="Maclean D.J."/>
            <person name="Ospina-Giraldo M.D."/>
            <person name="Morris P.F."/>
            <person name="Phuntumart V."/>
            <person name="Putnam N.H."/>
            <person name="Rash S."/>
            <person name="Rose J.K."/>
            <person name="Sakihama Y."/>
            <person name="Salamov A.A."/>
            <person name="Savidor A."/>
            <person name="Scheuring C.F."/>
            <person name="Smith B.M."/>
            <person name="Sobral B.W."/>
            <person name="Terry A."/>
            <person name="Torto-Alalibo T.A."/>
            <person name="Win J."/>
            <person name="Xu Z."/>
            <person name="Zhang H."/>
            <person name="Grigoriev I.V."/>
            <person name="Rokhsar D.S."/>
            <person name="Boore J.L."/>
        </authorList>
    </citation>
    <scope>NUCLEOTIDE SEQUENCE [LARGE SCALE GENOMIC DNA]</scope>
    <source>
        <strain evidence="3 4">P6497</strain>
    </source>
</reference>
<dbReference type="STRING" id="1094619.G4Z803"/>
<dbReference type="SMR" id="G4Z803"/>
<evidence type="ECO:0000256" key="1">
    <source>
        <dbReference type="SAM" id="MobiDB-lite"/>
    </source>
</evidence>
<feature type="domain" description="UDENN" evidence="2">
    <location>
        <begin position="488"/>
        <end position="883"/>
    </location>
</feature>
<name>G4Z803_PHYSP</name>
<dbReference type="EMBL" id="JH159153">
    <property type="protein sequence ID" value="EGZ19658.1"/>
    <property type="molecule type" value="Genomic_DNA"/>
</dbReference>
<dbReference type="GeneID" id="20645680"/>
<dbReference type="GO" id="GO:0031410">
    <property type="term" value="C:cytoplasmic vesicle"/>
    <property type="evidence" value="ECO:0007669"/>
    <property type="project" value="TreeGrafter"/>
</dbReference>
<dbReference type="Gene3D" id="3.40.50.11500">
    <property type="match status" value="1"/>
</dbReference>
<sequence length="896" mass="97693">MSPIETVVPDSMEPRSPSMAVSPTSPANKPSSNTLSVLSAAAASLKDKTQQVAQQQKRALSAFQQKGGLVSWLHGEMDESSHRSISNLNSTAWPAASAPTSPATQQTLGDFLSFVETIDRDDLRTPPSPRSPAESPIPAAIAGRRRSMPNMKSGSLLDNFFDKVTGATTAPTVQPSPTSPQLRVKLRPTVSPPKYQAESLDDFINGQQAGNQSPRSRAPSSPETTRQRAVTMELRPTADDSPSPALSKARSAASLGSSRSFPETRFSLDDVLSDEWSSTVLWAYLYSSAGGRDPQHHQRMSFLVETTFRITPLYRKLAGSMNDTTADSERDFMKLVVRLKRLHSCFLVHSGATTHAKSGVPVASPAASHAKNQLAVAIHTLSDQRAPNNELTLDARVEKAVSLLFQLAREVEREFRVLGTRSYASFADSLLYRDFVGHGSGHGNIAVLLRAARIPFYQQPNRVADPISLIDLASEPDSAAATVFSRARCQAFVVAVLPDGSIQFTIVSPNVTDESTPEQTILQQTIEPFLNPSANIHPASSKPLAFNFIAGSGDKLVYGAVMWLPVGQNDTTGTEVLPTGLCIVSKFSLVDSMRHFLSALWTRSGDSIKLCGAETTSISPEDIEHASLAMGQHFLAGNKELQLGQPDNVLLPAVDFKLSDLFDCLSLTNVLRLFAFALLEKKIVLVASSYTILFSVCEALRTLLYPLVWSHVYVPVLPLALKDCLQCPTPFIFGLHDSYVRHSDTPRPSNDLVIVNLDRDSLTGGGDVFLPPVRHSILREDLFRLCKPHLTSRDSVDGFDARPTEEFPVLSIRRLFRKHLREILASLEPCVNRFELNGQCVSVVDNANSSQWPADTARFCSAMLHTQAVSTYLASPQSDDIAKVERVSASTIKNIL</sequence>
<evidence type="ECO:0000313" key="4">
    <source>
        <dbReference type="Proteomes" id="UP000002640"/>
    </source>
</evidence>
<keyword evidence="4" id="KW-1185">Reference proteome</keyword>